<comment type="subcellular location">
    <subcellularLocation>
        <location evidence="1">Cell membrane</location>
        <topology evidence="1">Multi-pass membrane protein</topology>
    </subcellularLocation>
</comment>
<feature type="transmembrane region" description="Helical" evidence="6">
    <location>
        <begin position="122"/>
        <end position="142"/>
    </location>
</feature>
<dbReference type="Proteomes" id="UP000304840">
    <property type="component" value="Chromosome"/>
</dbReference>
<evidence type="ECO:0000256" key="3">
    <source>
        <dbReference type="ARBA" id="ARBA00022692"/>
    </source>
</evidence>
<evidence type="ECO:0000313" key="9">
    <source>
        <dbReference type="Proteomes" id="UP000304840"/>
    </source>
</evidence>
<dbReference type="EMBL" id="RWGX01000006">
    <property type="protein sequence ID" value="RVU86745.1"/>
    <property type="molecule type" value="Genomic_DNA"/>
</dbReference>
<protein>
    <submittedName>
        <fullName evidence="8">LysE family translocator</fullName>
    </submittedName>
</protein>
<evidence type="ECO:0000256" key="4">
    <source>
        <dbReference type="ARBA" id="ARBA00022989"/>
    </source>
</evidence>
<keyword evidence="3 6" id="KW-0812">Transmembrane</keyword>
<reference evidence="7" key="3">
    <citation type="submission" date="2019-05" db="EMBL/GenBank/DDBJ databases">
        <title>Flavobacterium columnare strain B185, complete genome.</title>
        <authorList>
            <person name="Sundberg L.-R."/>
            <person name="Papponen P."/>
            <person name="Laanto E."/>
        </authorList>
    </citation>
    <scope>NUCLEOTIDE SEQUENCE</scope>
    <source>
        <strain evidence="7">B185</strain>
    </source>
</reference>
<accession>A0A0X8C3T6</accession>
<keyword evidence="5 6" id="KW-0472">Membrane</keyword>
<evidence type="ECO:0000256" key="2">
    <source>
        <dbReference type="ARBA" id="ARBA00022475"/>
    </source>
</evidence>
<keyword evidence="2" id="KW-1003">Cell membrane</keyword>
<dbReference type="EMBL" id="CP010992">
    <property type="protein sequence ID" value="AMO20471.1"/>
    <property type="molecule type" value="Genomic_DNA"/>
</dbReference>
<feature type="transmembrane region" description="Helical" evidence="6">
    <location>
        <begin position="6"/>
        <end position="28"/>
    </location>
</feature>
<feature type="transmembrane region" description="Helical" evidence="6">
    <location>
        <begin position="72"/>
        <end position="91"/>
    </location>
</feature>
<evidence type="ECO:0000256" key="1">
    <source>
        <dbReference type="ARBA" id="ARBA00004651"/>
    </source>
</evidence>
<dbReference type="InterPro" id="IPR001123">
    <property type="entry name" value="LeuE-type"/>
</dbReference>
<reference evidence="9" key="1">
    <citation type="submission" date="2016-03" db="EMBL/GenBank/DDBJ databases">
        <title>Flavobacterium columnare strain B185, complete genome.</title>
        <authorList>
            <person name="Sundberg L.-R."/>
            <person name="Papponen P."/>
            <person name="Laanto E."/>
        </authorList>
    </citation>
    <scope>NUCLEOTIDE SEQUENCE [LARGE SCALE GENOMIC DNA]</scope>
    <source>
        <strain evidence="9">B185</strain>
    </source>
</reference>
<reference evidence="8" key="2">
    <citation type="submission" date="2018-12" db="EMBL/GenBank/DDBJ databases">
        <title>Draft genome sequence of Flaovobacterium columnare BGFS27 isolated from channel catfish in Alabama.</title>
        <authorList>
            <person name="Cai W."/>
            <person name="Arias C."/>
        </authorList>
    </citation>
    <scope>NUCLEOTIDE SEQUENCE [LARGE SCALE GENOMIC DNA]</scope>
    <source>
        <strain evidence="8">BGFS27</strain>
    </source>
</reference>
<dbReference type="GO" id="GO:0015171">
    <property type="term" value="F:amino acid transmembrane transporter activity"/>
    <property type="evidence" value="ECO:0007669"/>
    <property type="project" value="TreeGrafter"/>
</dbReference>
<evidence type="ECO:0000256" key="5">
    <source>
        <dbReference type="ARBA" id="ARBA00023136"/>
    </source>
</evidence>
<keyword evidence="4 6" id="KW-1133">Transmembrane helix</keyword>
<feature type="transmembrane region" description="Helical" evidence="6">
    <location>
        <begin position="195"/>
        <end position="211"/>
    </location>
</feature>
<gene>
    <name evidence="8" type="ORF">EJB19_14360</name>
    <name evidence="7" type="ORF">UN65_09095</name>
</gene>
<dbReference type="GO" id="GO:0005886">
    <property type="term" value="C:plasma membrane"/>
    <property type="evidence" value="ECO:0007669"/>
    <property type="project" value="UniProtKB-SubCell"/>
</dbReference>
<evidence type="ECO:0000256" key="6">
    <source>
        <dbReference type="SAM" id="Phobius"/>
    </source>
</evidence>
<dbReference type="GeneID" id="56896909"/>
<dbReference type="Pfam" id="PF01810">
    <property type="entry name" value="LysE"/>
    <property type="match status" value="1"/>
</dbReference>
<dbReference type="OrthoDB" id="679767at2"/>
<evidence type="ECO:0000313" key="7">
    <source>
        <dbReference type="EMBL" id="AMO20471.1"/>
    </source>
</evidence>
<feature type="transmembrane region" description="Helical" evidence="6">
    <location>
        <begin position="154"/>
        <end position="174"/>
    </location>
</feature>
<dbReference type="RefSeq" id="WP_014165837.1">
    <property type="nucleotide sequence ID" value="NZ_CP010992.1"/>
</dbReference>
<dbReference type="PANTHER" id="PTHR30086">
    <property type="entry name" value="ARGININE EXPORTER PROTEIN ARGO"/>
    <property type="match status" value="1"/>
</dbReference>
<evidence type="ECO:0000313" key="8">
    <source>
        <dbReference type="EMBL" id="RVU86745.1"/>
    </source>
</evidence>
<name>A0A0X8C3T6_9FLAO</name>
<sequence length="228" mass="25714">MLQYILSNGIPLGIFLSFMIGPVFFVLLETSITKGFRAALFFDLGVVLGDIFFIGLAYLGSYRLIQSLKDDPALFIFGGIVMLAYGIISYAKLYKASKNIEEDEEVVDLIKKNYISLFIKGFLLNFINIGVLGFWLLIIITFGPRLEMDSSNVFWFFTTVILSYLTTDVCKILAAKQLRSKLTPSNIIKIKKVSSILLIIFGAILLAQGWFPSDKQFVKDTIEKIEKE</sequence>
<dbReference type="PANTHER" id="PTHR30086:SF20">
    <property type="entry name" value="ARGININE EXPORTER PROTEIN ARGO-RELATED"/>
    <property type="match status" value="1"/>
</dbReference>
<organism evidence="8">
    <name type="scientific">Flavobacterium columnare</name>
    <dbReference type="NCBI Taxonomy" id="996"/>
    <lineage>
        <taxon>Bacteria</taxon>
        <taxon>Pseudomonadati</taxon>
        <taxon>Bacteroidota</taxon>
        <taxon>Flavobacteriia</taxon>
        <taxon>Flavobacteriales</taxon>
        <taxon>Flavobacteriaceae</taxon>
        <taxon>Flavobacterium</taxon>
    </lineage>
</organism>
<dbReference type="KEGG" id="fcv:AWN65_14235"/>
<feature type="transmembrane region" description="Helical" evidence="6">
    <location>
        <begin position="40"/>
        <end position="60"/>
    </location>
</feature>
<dbReference type="AlphaFoldDB" id="A0A0X8C3T6"/>
<reference evidence="7 9" key="4">
    <citation type="submission" date="2019-05" db="EMBL/GenBank/DDBJ databases">
        <authorList>
            <person name="Ravantti J.J."/>
        </authorList>
    </citation>
    <scope>NUCLEOTIDE SEQUENCE [LARGE SCALE GENOMIC DNA]</scope>
    <source>
        <strain evidence="7 9">B185</strain>
    </source>
</reference>
<dbReference type="OMA" id="FMIGPVF"/>
<proteinExistence type="predicted"/>